<reference evidence="11" key="1">
    <citation type="submission" date="2021-02" db="EMBL/GenBank/DDBJ databases">
        <authorList>
            <person name="Dougan E. K."/>
            <person name="Rhodes N."/>
            <person name="Thang M."/>
            <person name="Chan C."/>
        </authorList>
    </citation>
    <scope>NUCLEOTIDE SEQUENCE</scope>
</reference>
<organism evidence="11 13">
    <name type="scientific">Polarella glacialis</name>
    <name type="common">Dinoflagellate</name>
    <dbReference type="NCBI Taxonomy" id="89957"/>
    <lineage>
        <taxon>Eukaryota</taxon>
        <taxon>Sar</taxon>
        <taxon>Alveolata</taxon>
        <taxon>Dinophyceae</taxon>
        <taxon>Suessiales</taxon>
        <taxon>Suessiaceae</taxon>
        <taxon>Polarella</taxon>
    </lineage>
</organism>
<comment type="similarity">
    <text evidence="2 10">Belongs to the mitochondrial carrier (TC 2.A.29) family.</text>
</comment>
<dbReference type="OrthoDB" id="409586at2759"/>
<dbReference type="EMBL" id="CAJNNV010030558">
    <property type="protein sequence ID" value="CAE8632915.1"/>
    <property type="molecule type" value="Genomic_DNA"/>
</dbReference>
<feature type="repeat" description="Solcar" evidence="9">
    <location>
        <begin position="212"/>
        <end position="300"/>
    </location>
</feature>
<dbReference type="GO" id="GO:0031966">
    <property type="term" value="C:mitochondrial membrane"/>
    <property type="evidence" value="ECO:0007669"/>
    <property type="project" value="UniProtKB-SubCell"/>
</dbReference>
<sequence length="308" mass="32951">MYFYIFPNREYSVGACTGTLASTFAVLILHPVEAIKVRMQTAQHVGAEGGLLARSALLLRRPYAGVGPHLLQYSLLNSVRFGSYAAAQGFFQRRNASSPEALGKTDLGKRQLMLSETFACGAFSGVCIAATLHPLFAIKTHQQANRLGVAEAATRLWHGEGVRGFFRAFAAGFVRFPIALGVFFTSYEALKRLSASSQPAAGGSSDPVRPVVNFRISASGALAGIACWTSIYPLDVVQSRVIGEAVYGPQRKYPTVSGTFATLLREEGAVSFVRGYSAVLVRSGPVNALLLPANEALAPMFERVLPAS</sequence>
<keyword evidence="5" id="KW-0677">Repeat</keyword>
<evidence type="ECO:0000256" key="9">
    <source>
        <dbReference type="PROSITE-ProRule" id="PRU00282"/>
    </source>
</evidence>
<evidence type="ECO:0000256" key="10">
    <source>
        <dbReference type="RuleBase" id="RU000488"/>
    </source>
</evidence>
<dbReference type="Gene3D" id="1.50.40.10">
    <property type="entry name" value="Mitochondrial carrier domain"/>
    <property type="match status" value="1"/>
</dbReference>
<comment type="caution">
    <text evidence="11">The sequence shown here is derived from an EMBL/GenBank/DDBJ whole genome shotgun (WGS) entry which is preliminary data.</text>
</comment>
<evidence type="ECO:0008006" key="14">
    <source>
        <dbReference type="Google" id="ProtNLM"/>
    </source>
</evidence>
<dbReference type="Proteomes" id="UP000626109">
    <property type="component" value="Unassembled WGS sequence"/>
</dbReference>
<evidence type="ECO:0000256" key="6">
    <source>
        <dbReference type="ARBA" id="ARBA00022989"/>
    </source>
</evidence>
<name>A0A813H5P1_POLGL</name>
<keyword evidence="4 9" id="KW-0812">Transmembrane</keyword>
<dbReference type="InterPro" id="IPR018108">
    <property type="entry name" value="MCP_transmembrane"/>
</dbReference>
<dbReference type="Pfam" id="PF00153">
    <property type="entry name" value="Mito_carr"/>
    <property type="match status" value="3"/>
</dbReference>
<dbReference type="GO" id="GO:0022857">
    <property type="term" value="F:transmembrane transporter activity"/>
    <property type="evidence" value="ECO:0007669"/>
    <property type="project" value="TreeGrafter"/>
</dbReference>
<evidence type="ECO:0000256" key="8">
    <source>
        <dbReference type="ARBA" id="ARBA00023136"/>
    </source>
</evidence>
<proteinExistence type="inferred from homology"/>
<dbReference type="OMA" id="KEAGPRM"/>
<dbReference type="AlphaFoldDB" id="A0A813H5P1"/>
<evidence type="ECO:0000313" key="12">
    <source>
        <dbReference type="EMBL" id="CAE8711341.1"/>
    </source>
</evidence>
<evidence type="ECO:0000256" key="4">
    <source>
        <dbReference type="ARBA" id="ARBA00022692"/>
    </source>
</evidence>
<dbReference type="PROSITE" id="PS50920">
    <property type="entry name" value="SOLCAR"/>
    <property type="match status" value="3"/>
</dbReference>
<dbReference type="Proteomes" id="UP000654075">
    <property type="component" value="Unassembled WGS sequence"/>
</dbReference>
<evidence type="ECO:0000313" key="13">
    <source>
        <dbReference type="Proteomes" id="UP000654075"/>
    </source>
</evidence>
<evidence type="ECO:0000256" key="5">
    <source>
        <dbReference type="ARBA" id="ARBA00022737"/>
    </source>
</evidence>
<evidence type="ECO:0000256" key="7">
    <source>
        <dbReference type="ARBA" id="ARBA00023128"/>
    </source>
</evidence>
<evidence type="ECO:0000313" key="11">
    <source>
        <dbReference type="EMBL" id="CAE8632915.1"/>
    </source>
</evidence>
<dbReference type="EMBL" id="CAJNNW010032151">
    <property type="protein sequence ID" value="CAE8711341.1"/>
    <property type="molecule type" value="Genomic_DNA"/>
</dbReference>
<keyword evidence="8 9" id="KW-0472">Membrane</keyword>
<keyword evidence="3 10" id="KW-0813">Transport</keyword>
<dbReference type="InterPro" id="IPR050567">
    <property type="entry name" value="Mitochondrial_Carrier"/>
</dbReference>
<protein>
    <recommendedName>
        <fullName evidence="14">Mitochondrial carrier protein</fullName>
    </recommendedName>
</protein>
<feature type="repeat" description="Solcar" evidence="9">
    <location>
        <begin position="112"/>
        <end position="193"/>
    </location>
</feature>
<dbReference type="InterPro" id="IPR023395">
    <property type="entry name" value="MCP_dom_sf"/>
</dbReference>
<keyword evidence="7" id="KW-0496">Mitochondrion</keyword>
<dbReference type="SUPFAM" id="SSF103506">
    <property type="entry name" value="Mitochondrial carrier"/>
    <property type="match status" value="1"/>
</dbReference>
<gene>
    <name evidence="11" type="ORF">PGLA1383_LOCUS48836</name>
    <name evidence="12" type="ORF">PGLA2088_LOCUS36418</name>
</gene>
<dbReference type="PANTHER" id="PTHR45624">
    <property type="entry name" value="MITOCHONDRIAL BASIC AMINO ACIDS TRANSPORTER-RELATED"/>
    <property type="match status" value="1"/>
</dbReference>
<evidence type="ECO:0000256" key="1">
    <source>
        <dbReference type="ARBA" id="ARBA00004225"/>
    </source>
</evidence>
<keyword evidence="13" id="KW-1185">Reference proteome</keyword>
<keyword evidence="6" id="KW-1133">Transmembrane helix</keyword>
<evidence type="ECO:0000256" key="3">
    <source>
        <dbReference type="ARBA" id="ARBA00022448"/>
    </source>
</evidence>
<feature type="repeat" description="Solcar" evidence="9">
    <location>
        <begin position="9"/>
        <end position="90"/>
    </location>
</feature>
<accession>A0A813H5P1</accession>
<evidence type="ECO:0000256" key="2">
    <source>
        <dbReference type="ARBA" id="ARBA00006375"/>
    </source>
</evidence>
<comment type="subcellular location">
    <subcellularLocation>
        <location evidence="1">Mitochondrion membrane</location>
        <topology evidence="1">Multi-pass membrane protein</topology>
    </subcellularLocation>
</comment>